<evidence type="ECO:0000256" key="1">
    <source>
        <dbReference type="SAM" id="Phobius"/>
    </source>
</evidence>
<gene>
    <name evidence="2" type="ORF">JBW_00276</name>
</gene>
<feature type="transmembrane region" description="Helical" evidence="1">
    <location>
        <begin position="21"/>
        <end position="37"/>
    </location>
</feature>
<organism evidence="2 3">
    <name type="scientific">Pelosinus fermentans JBW45</name>
    <dbReference type="NCBI Taxonomy" id="1192197"/>
    <lineage>
        <taxon>Bacteria</taxon>
        <taxon>Bacillati</taxon>
        <taxon>Bacillota</taxon>
        <taxon>Negativicutes</taxon>
        <taxon>Selenomonadales</taxon>
        <taxon>Sporomusaceae</taxon>
        <taxon>Pelosinus</taxon>
    </lineage>
</organism>
<keyword evidence="1" id="KW-0812">Transmembrane</keyword>
<proteinExistence type="predicted"/>
<keyword evidence="1" id="KW-1133">Transmembrane helix</keyword>
<reference evidence="3" key="2">
    <citation type="submission" date="2015-02" db="EMBL/GenBank/DDBJ databases">
        <title>Complete Genome Sequence of Pelosinus fermentans JBW45.</title>
        <authorList>
            <person name="De Leon K.B."/>
            <person name="Utturkar S.M."/>
            <person name="Camilleri L.B."/>
            <person name="Arkin A.P."/>
            <person name="Fields M.W."/>
            <person name="Brown S.D."/>
            <person name="Wall J.D."/>
        </authorList>
    </citation>
    <scope>NUCLEOTIDE SEQUENCE [LARGE SCALE GENOMIC DNA]</scope>
    <source>
        <strain evidence="3">JBW45</strain>
    </source>
</reference>
<dbReference type="Pfam" id="PF09411">
    <property type="entry name" value="PagL"/>
    <property type="match status" value="1"/>
</dbReference>
<dbReference type="InterPro" id="IPR018550">
    <property type="entry name" value="Lipid-A_deacylase-rel"/>
</dbReference>
<accession>I8TRS6</accession>
<dbReference type="EMBL" id="CP010978">
    <property type="protein sequence ID" value="AJQ25628.1"/>
    <property type="molecule type" value="Genomic_DNA"/>
</dbReference>
<evidence type="ECO:0000313" key="2">
    <source>
        <dbReference type="EMBL" id="AJQ25628.1"/>
    </source>
</evidence>
<dbReference type="HOGENOM" id="CLU_1453153_0_0_9"/>
<evidence type="ECO:0000313" key="3">
    <source>
        <dbReference type="Proteomes" id="UP000005361"/>
    </source>
</evidence>
<dbReference type="Proteomes" id="UP000005361">
    <property type="component" value="Chromosome"/>
</dbReference>
<sequence>MATMVGNIENLYEGCRIVRRLICLIIVINILLIFMPGKSYCADPKLELDWDYLTHAHFKDRYIDTVSLHIFENISKKNNRSIYRGITITRPYGYINDNNQQSKDSSAVGVGPVYMIRHEKKLSGKLYEALDMSGGFIVYDKIFPAEGRYYNFMWRIGPRFIYKISENSSVNIGYMLMHVSNGFRTHNPGYNAQGVSVGFAAKF</sequence>
<name>I8TRS6_9FIRM</name>
<dbReference type="AlphaFoldDB" id="I8TRS6"/>
<protein>
    <submittedName>
        <fullName evidence="2">Lipid A 3-O-deacylase-related protein</fullName>
    </submittedName>
</protein>
<dbReference type="Gene3D" id="2.40.160.20">
    <property type="match status" value="1"/>
</dbReference>
<keyword evidence="1" id="KW-0472">Membrane</keyword>
<reference evidence="2 3" key="1">
    <citation type="journal article" date="2015" name="Genome Announc.">
        <title>Complete Genome Sequence of Pelosinus fermentans JBW45, a Member of a Remarkably Competitive Group of Negativicutes in the Firmicutes Phylum.</title>
        <authorList>
            <person name="De Leon K.B."/>
            <person name="Utturkar S.M."/>
            <person name="Camilleri L.B."/>
            <person name="Elias D.A."/>
            <person name="Arkin A.P."/>
            <person name="Fields M.W."/>
            <person name="Brown S.D."/>
            <person name="Wall J.D."/>
        </authorList>
    </citation>
    <scope>NUCLEOTIDE SEQUENCE [LARGE SCALE GENOMIC DNA]</scope>
    <source>
        <strain evidence="2 3">JBW45</strain>
    </source>
</reference>
<dbReference type="KEGG" id="pft:JBW_00276"/>